<organism evidence="2 3">
    <name type="scientific">Streptomyces avermitilis</name>
    <dbReference type="NCBI Taxonomy" id="33903"/>
    <lineage>
        <taxon>Bacteria</taxon>
        <taxon>Bacillati</taxon>
        <taxon>Actinomycetota</taxon>
        <taxon>Actinomycetes</taxon>
        <taxon>Kitasatosporales</taxon>
        <taxon>Streptomycetaceae</taxon>
        <taxon>Streptomyces</taxon>
    </lineage>
</organism>
<sequence>MLGRQIPVDYGGGREVESLTGVVAVIGTLLGVVVSHVLQTRAAERLHAGALNAETRRELRQATARLLACETSFRRLQYNRWGRRDADVPEKDAAEAAALEARSGVIAALAEVQLLTDNAEIRERLAELADATFTLHYAADEEDLATRAARVRASAGAVVDTVGRVVRS</sequence>
<keyword evidence="1" id="KW-1133">Transmembrane helix</keyword>
<dbReference type="EMBL" id="BJHX01000002">
    <property type="protein sequence ID" value="GDY69462.1"/>
    <property type="molecule type" value="Genomic_DNA"/>
</dbReference>
<proteinExistence type="predicted"/>
<keyword evidence="1" id="KW-0472">Membrane</keyword>
<evidence type="ECO:0000313" key="3">
    <source>
        <dbReference type="Proteomes" id="UP000302139"/>
    </source>
</evidence>
<keyword evidence="1" id="KW-0812">Transmembrane</keyword>
<evidence type="ECO:0000313" key="2">
    <source>
        <dbReference type="EMBL" id="GDY69462.1"/>
    </source>
</evidence>
<dbReference type="AlphaFoldDB" id="A0A4D4MC01"/>
<name>A0A4D4MC01_STRAX</name>
<comment type="caution">
    <text evidence="2">The sequence shown here is derived from an EMBL/GenBank/DDBJ whole genome shotgun (WGS) entry which is preliminary data.</text>
</comment>
<protein>
    <submittedName>
        <fullName evidence="2">Uncharacterized protein</fullName>
    </submittedName>
</protein>
<accession>A0A4D4MC01</accession>
<feature type="transmembrane region" description="Helical" evidence="1">
    <location>
        <begin position="20"/>
        <end position="38"/>
    </location>
</feature>
<reference evidence="2 3" key="1">
    <citation type="submission" date="2019-04" db="EMBL/GenBank/DDBJ databases">
        <title>Draft genome sequences of Streptomyces avermitilis NBRC 14893.</title>
        <authorList>
            <person name="Komaki H."/>
            <person name="Tamura T."/>
            <person name="Hosoyama A."/>
        </authorList>
    </citation>
    <scope>NUCLEOTIDE SEQUENCE [LARGE SCALE GENOMIC DNA]</scope>
    <source>
        <strain evidence="2 3">NBRC 14893</strain>
    </source>
</reference>
<gene>
    <name evidence="2" type="ORF">SAV14893_088550</name>
</gene>
<dbReference type="Proteomes" id="UP000302139">
    <property type="component" value="Unassembled WGS sequence"/>
</dbReference>
<evidence type="ECO:0000256" key="1">
    <source>
        <dbReference type="SAM" id="Phobius"/>
    </source>
</evidence>